<feature type="domain" description="Sulfatase N-terminal" evidence="4">
    <location>
        <begin position="34"/>
        <end position="346"/>
    </location>
</feature>
<sequence>MIHFKFILVNHGIKIGCFLIFILTFQFNYSQSRPNIVMIMTDDLGYGDLGIHGNPYVKSPNIDALGRESVEFTRFYSYPSCSTTRAAVMTGRWPYRTGMLSVFYYAGLMQAKEVTIAETLGDSGYRTGIFGKWHLGDSYPMRPTDNGFQEALVHKGGGIGQPAGPPGNTYYDPILEHNNVSKRYEGYCDDIFFDSGMQFIRQSHEDKKPFLAYISTPLVHLPLTINDDKVDPYRKMGLHENNARLYAMVSNVDANVGRVMGLLKELGIEDSTIVIFMSDNGPRDRRTKNDNIPGRYNYNLRGTKTSVYESGIRVPFFIKYPSKFAGAIKIDNAACVIDVLPTLLEACKVSPADGVEIDGLSLLPLIEQKVADLPERLLYFQLHQSDVPFEYMHFAVRGPRYKLVAPQDNPHGIIFQPRDGELKSVLESLELYDVQKDSSEMYNIAGKHPEIVYDYLSSYENWWREVTQDRAKYGVNGVQPIYIGDPAEKVTVLSRFDWGGPGILSGRRWGQWIVHSEQGKYKITLRFDPVEEAGKAVVQFGKAIKEKGVNIGDTELVFYDVDLEENTGIFDAFIKHDDYRLLKTGMRFVDIERTD</sequence>
<keyword evidence="2" id="KW-0378">Hydrolase</keyword>
<dbReference type="SUPFAM" id="SSF53649">
    <property type="entry name" value="Alkaline phosphatase-like"/>
    <property type="match status" value="1"/>
</dbReference>
<dbReference type="GO" id="GO:0004065">
    <property type="term" value="F:arylsulfatase activity"/>
    <property type="evidence" value="ECO:0007669"/>
    <property type="project" value="TreeGrafter"/>
</dbReference>
<dbReference type="AlphaFoldDB" id="A0A1G7F8H3"/>
<evidence type="ECO:0000313" key="5">
    <source>
        <dbReference type="EMBL" id="SDE72243.1"/>
    </source>
</evidence>
<dbReference type="Proteomes" id="UP000199109">
    <property type="component" value="Unassembled WGS sequence"/>
</dbReference>
<dbReference type="CDD" id="cd16146">
    <property type="entry name" value="ARS_like"/>
    <property type="match status" value="1"/>
</dbReference>
<evidence type="ECO:0000313" key="6">
    <source>
        <dbReference type="Proteomes" id="UP000199109"/>
    </source>
</evidence>
<keyword evidence="3" id="KW-0812">Transmembrane</keyword>
<evidence type="ECO:0000256" key="1">
    <source>
        <dbReference type="ARBA" id="ARBA00008779"/>
    </source>
</evidence>
<evidence type="ECO:0000256" key="3">
    <source>
        <dbReference type="SAM" id="Phobius"/>
    </source>
</evidence>
<comment type="similarity">
    <text evidence="1">Belongs to the sulfatase family.</text>
</comment>
<keyword evidence="6" id="KW-1185">Reference proteome</keyword>
<dbReference type="Gene3D" id="3.30.1120.10">
    <property type="match status" value="1"/>
</dbReference>
<keyword evidence="3" id="KW-1133">Transmembrane helix</keyword>
<proteinExistence type="inferred from homology"/>
<dbReference type="InterPro" id="IPR000917">
    <property type="entry name" value="Sulfatase_N"/>
</dbReference>
<dbReference type="OrthoDB" id="756520at2"/>
<dbReference type="PANTHER" id="PTHR42693">
    <property type="entry name" value="ARYLSULFATASE FAMILY MEMBER"/>
    <property type="match status" value="1"/>
</dbReference>
<feature type="transmembrane region" description="Helical" evidence="3">
    <location>
        <begin position="12"/>
        <end position="29"/>
    </location>
</feature>
<name>A0A1G7F8H3_9FLAO</name>
<dbReference type="RefSeq" id="WP_091869952.1">
    <property type="nucleotide sequence ID" value="NZ_FNAO01000007.1"/>
</dbReference>
<dbReference type="Gene3D" id="3.40.720.10">
    <property type="entry name" value="Alkaline Phosphatase, subunit A"/>
    <property type="match status" value="1"/>
</dbReference>
<dbReference type="EMBL" id="FNAO01000007">
    <property type="protein sequence ID" value="SDE72243.1"/>
    <property type="molecule type" value="Genomic_DNA"/>
</dbReference>
<gene>
    <name evidence="5" type="ORF">SAMN05421636_1075</name>
</gene>
<dbReference type="Pfam" id="PF00884">
    <property type="entry name" value="Sulfatase"/>
    <property type="match status" value="1"/>
</dbReference>
<dbReference type="PANTHER" id="PTHR42693:SF53">
    <property type="entry name" value="ENDO-4-O-SULFATASE"/>
    <property type="match status" value="1"/>
</dbReference>
<organism evidence="5 6">
    <name type="scientific">Pricia antarctica</name>
    <dbReference type="NCBI Taxonomy" id="641691"/>
    <lineage>
        <taxon>Bacteria</taxon>
        <taxon>Pseudomonadati</taxon>
        <taxon>Bacteroidota</taxon>
        <taxon>Flavobacteriia</taxon>
        <taxon>Flavobacteriales</taxon>
        <taxon>Flavobacteriaceae</taxon>
        <taxon>Pricia</taxon>
    </lineage>
</organism>
<dbReference type="STRING" id="641691.SAMN05421636_1075"/>
<dbReference type="InterPro" id="IPR017850">
    <property type="entry name" value="Alkaline_phosphatase_core_sf"/>
</dbReference>
<accession>A0A1G7F8H3</accession>
<evidence type="ECO:0000256" key="2">
    <source>
        <dbReference type="ARBA" id="ARBA00022801"/>
    </source>
</evidence>
<reference evidence="5 6" key="1">
    <citation type="submission" date="2016-10" db="EMBL/GenBank/DDBJ databases">
        <authorList>
            <person name="de Groot N.N."/>
        </authorList>
    </citation>
    <scope>NUCLEOTIDE SEQUENCE [LARGE SCALE GENOMIC DNA]</scope>
    <source>
        <strain evidence="5 6">DSM 23421</strain>
    </source>
</reference>
<dbReference type="InterPro" id="IPR050738">
    <property type="entry name" value="Sulfatase"/>
</dbReference>
<evidence type="ECO:0000259" key="4">
    <source>
        <dbReference type="Pfam" id="PF00884"/>
    </source>
</evidence>
<protein>
    <submittedName>
        <fullName evidence="5">Arylsulfatase</fullName>
    </submittedName>
</protein>
<keyword evidence="3" id="KW-0472">Membrane</keyword>